<reference evidence="1" key="1">
    <citation type="submission" date="2018-04" db="EMBL/GenBank/DDBJ databases">
        <authorList>
            <person name="Go L.Y."/>
            <person name="Mitchell J.A."/>
        </authorList>
    </citation>
    <scope>NUCLEOTIDE SEQUENCE</scope>
    <source>
        <strain evidence="1">WBAF</strain>
    </source>
</reference>
<evidence type="ECO:0000313" key="1">
    <source>
        <dbReference type="EMBL" id="SPP34475.1"/>
    </source>
</evidence>
<dbReference type="AlphaFoldDB" id="A0A3B0J1D9"/>
<dbReference type="SUPFAM" id="SSF52343">
    <property type="entry name" value="Ferredoxin reductase-like, C-terminal NADP-linked domain"/>
    <property type="match status" value="1"/>
</dbReference>
<dbReference type="EMBL" id="OUNF01000403">
    <property type="protein sequence ID" value="SPP34475.1"/>
    <property type="molecule type" value="Genomic_DNA"/>
</dbReference>
<gene>
    <name evidence="1" type="primary">pyrK</name>
    <name evidence="1" type="ORF">WBAF_1506</name>
</gene>
<name>A0A3B0J1D9_9RICK</name>
<proteinExistence type="predicted"/>
<sequence>MKNIMLIGGGVGNAVLFSIGKACLENNHKVLYFAGYKKLSDVFKRALIERASSVVIWACEEGLIETSRKQDKSFYGNIVDAIISYQQGKLGKITISLNTIDKIITIGSDKMMKAINEARKTILKPYLKPKHTAISSVNSPMQCMMKEICAQCIQQHINKETGEISFVYSCSNQDQDMELVDFDFLSERLKQNSLQEKLTAKWIEHVQRH</sequence>
<protein>
    <submittedName>
        <fullName evidence="1">Dihydroorotate dehydrogenase B (NAD(+)), electron transfer subunit</fullName>
    </submittedName>
</protein>
<dbReference type="InterPro" id="IPR039261">
    <property type="entry name" value="FNR_nucleotide-bd"/>
</dbReference>
<organism evidence="1">
    <name type="scientific">Wolbachia endosymbiont of Aleurodicus floccissimus</name>
    <dbReference type="NCBI Taxonomy" id="2152762"/>
    <lineage>
        <taxon>Bacteria</taxon>
        <taxon>Pseudomonadati</taxon>
        <taxon>Pseudomonadota</taxon>
        <taxon>Alphaproteobacteria</taxon>
        <taxon>Rickettsiales</taxon>
        <taxon>Anaplasmataceae</taxon>
        <taxon>Wolbachieae</taxon>
        <taxon>Wolbachia</taxon>
    </lineage>
</organism>
<dbReference type="Gene3D" id="3.40.50.80">
    <property type="entry name" value="Nucleotide-binding domain of ferredoxin-NADP reductase (FNR) module"/>
    <property type="match status" value="1"/>
</dbReference>
<accession>A0A3B0J1D9</accession>